<dbReference type="PROSITE" id="PS50206">
    <property type="entry name" value="RHODANESE_3"/>
    <property type="match status" value="1"/>
</dbReference>
<evidence type="ECO:0000313" key="3">
    <source>
        <dbReference type="EMBL" id="VAW76193.1"/>
    </source>
</evidence>
<evidence type="ECO:0000256" key="1">
    <source>
        <dbReference type="ARBA" id="ARBA00023266"/>
    </source>
</evidence>
<dbReference type="SUPFAM" id="SSF52821">
    <property type="entry name" value="Rhodanese/Cell cycle control phosphatase"/>
    <property type="match status" value="1"/>
</dbReference>
<accession>A0A3B0YJ80</accession>
<dbReference type="GO" id="GO:0043828">
    <property type="term" value="F:tRNA 2-selenouridine synthase activity"/>
    <property type="evidence" value="ECO:0007669"/>
    <property type="project" value="InterPro"/>
</dbReference>
<dbReference type="HAMAP" id="MF_01622">
    <property type="entry name" value="tRNA_sel_U_synth"/>
    <property type="match status" value="1"/>
</dbReference>
<feature type="domain" description="Rhodanese" evidence="2">
    <location>
        <begin position="18"/>
        <end position="142"/>
    </location>
</feature>
<dbReference type="InterPro" id="IPR027417">
    <property type="entry name" value="P-loop_NTPase"/>
</dbReference>
<dbReference type="PANTHER" id="PTHR30401">
    <property type="entry name" value="TRNA 2-SELENOURIDINE SYNTHASE"/>
    <property type="match status" value="1"/>
</dbReference>
<proteinExistence type="inferred from homology"/>
<dbReference type="InterPro" id="IPR058840">
    <property type="entry name" value="AAA_SelU"/>
</dbReference>
<dbReference type="GO" id="GO:0002098">
    <property type="term" value="P:tRNA wobble uridine modification"/>
    <property type="evidence" value="ECO:0007669"/>
    <property type="project" value="InterPro"/>
</dbReference>
<keyword evidence="1" id="KW-0711">Selenium</keyword>
<sequence>MSTETVEFTEIDNYFDLFTADTPLIDVRAPVEFSQGAFPLASNLPLMSDEDRHLIGICYKNHGQQRAIELGKQLVSGDIKSDRINSWAKFTTTHPQGALYCFRGGLRSKITQQWIYEKTNIIYPRIKGGYKALRQFLLEQLTVCAEAITPVIIGGRTGVGKTLLLYQLQKQIDLEKILGHRGSAFGKHVYPQPGQIDVENTLAISLLKFFNAKIKNIALEDEAANIGSRQIPKALFMRMQQSPLILLEASIEERVNNVFNEYVTQALNEYCTALGIIEGTNAWIHNLNNALDKIKRRLGGVRFKALQAQVEQAIKQQQLHRDNSHHKLWIETLLVDYYDPMYDYQISKKEQRIVFRGKQQTVLTLLNAQYNIQ</sequence>
<dbReference type="Pfam" id="PF26341">
    <property type="entry name" value="AAA_SelU"/>
    <property type="match status" value="1"/>
</dbReference>
<dbReference type="InterPro" id="IPR001763">
    <property type="entry name" value="Rhodanese-like_dom"/>
</dbReference>
<protein>
    <submittedName>
        <fullName evidence="3">Selenophosphate-dependent tRNA 2-selenouridine synthase</fullName>
    </submittedName>
</protein>
<dbReference type="AlphaFoldDB" id="A0A3B0YJ80"/>
<dbReference type="NCBIfam" id="TIGR03167">
    <property type="entry name" value="tRNA_sel_U_synt"/>
    <property type="match status" value="1"/>
</dbReference>
<dbReference type="Gene3D" id="3.40.250.10">
    <property type="entry name" value="Rhodanese-like domain"/>
    <property type="match status" value="1"/>
</dbReference>
<dbReference type="SUPFAM" id="SSF52540">
    <property type="entry name" value="P-loop containing nucleoside triphosphate hydrolases"/>
    <property type="match status" value="1"/>
</dbReference>
<dbReference type="PANTHER" id="PTHR30401:SF0">
    <property type="entry name" value="TRNA 2-SELENOURIDINE SYNTHASE"/>
    <property type="match status" value="1"/>
</dbReference>
<dbReference type="EMBL" id="UOFL01000101">
    <property type="protein sequence ID" value="VAW76193.1"/>
    <property type="molecule type" value="Genomic_DNA"/>
</dbReference>
<dbReference type="NCBIfam" id="NF008751">
    <property type="entry name" value="PRK11784.1-3"/>
    <property type="match status" value="1"/>
</dbReference>
<organism evidence="3">
    <name type="scientific">hydrothermal vent metagenome</name>
    <dbReference type="NCBI Taxonomy" id="652676"/>
    <lineage>
        <taxon>unclassified sequences</taxon>
        <taxon>metagenomes</taxon>
        <taxon>ecological metagenomes</taxon>
    </lineage>
</organism>
<dbReference type="InterPro" id="IPR036873">
    <property type="entry name" value="Rhodanese-like_dom_sf"/>
</dbReference>
<evidence type="ECO:0000259" key="2">
    <source>
        <dbReference type="PROSITE" id="PS50206"/>
    </source>
</evidence>
<gene>
    <name evidence="3" type="ORF">MNBD_GAMMA12-1854</name>
</gene>
<name>A0A3B0YJ80_9ZZZZ</name>
<dbReference type="InterPro" id="IPR017582">
    <property type="entry name" value="SelU"/>
</dbReference>
<reference evidence="3" key="1">
    <citation type="submission" date="2018-06" db="EMBL/GenBank/DDBJ databases">
        <authorList>
            <person name="Zhirakovskaya E."/>
        </authorList>
    </citation>
    <scope>NUCLEOTIDE SEQUENCE</scope>
</reference>